<dbReference type="EMBL" id="VSSQ01069184">
    <property type="protein sequence ID" value="MPN21248.1"/>
    <property type="molecule type" value="Genomic_DNA"/>
</dbReference>
<protein>
    <submittedName>
        <fullName evidence="1">Uncharacterized protein</fullName>
    </submittedName>
</protein>
<comment type="caution">
    <text evidence="1">The sequence shown here is derived from an EMBL/GenBank/DDBJ whole genome shotgun (WGS) entry which is preliminary data.</text>
</comment>
<gene>
    <name evidence="1" type="ORF">SDC9_168627</name>
</gene>
<reference evidence="1" key="1">
    <citation type="submission" date="2019-08" db="EMBL/GenBank/DDBJ databases">
        <authorList>
            <person name="Kucharzyk K."/>
            <person name="Murdoch R.W."/>
            <person name="Higgins S."/>
            <person name="Loffler F."/>
        </authorList>
    </citation>
    <scope>NUCLEOTIDE SEQUENCE</scope>
</reference>
<accession>A0A645G316</accession>
<evidence type="ECO:0000313" key="1">
    <source>
        <dbReference type="EMBL" id="MPN21248.1"/>
    </source>
</evidence>
<name>A0A645G316_9ZZZZ</name>
<organism evidence="1">
    <name type="scientific">bioreactor metagenome</name>
    <dbReference type="NCBI Taxonomy" id="1076179"/>
    <lineage>
        <taxon>unclassified sequences</taxon>
        <taxon>metagenomes</taxon>
        <taxon>ecological metagenomes</taxon>
    </lineage>
</organism>
<sequence length="193" mass="20957">MHVLGVIVHVVKMDDARLMSLHDIRRQQQPLGNILGNLARHIVPLNGIHGGVLIGILLHDLLVVALDQAENLIVGGVGRPGQGAGVAVADIALGGLIGAVAHQLRLHQLLNLLHVQRAAYFLRRRLHVQRDLVDLRLGQLGRLAADPVGLFHRRCNLYALKALFTAVSLDDFHGPFVAPSCLKAKIFFPVSLV</sequence>
<proteinExistence type="predicted"/>
<dbReference type="AlphaFoldDB" id="A0A645G316"/>